<accession>A0ABP1C750</accession>
<dbReference type="Proteomes" id="UP001497493">
    <property type="component" value="Chromosome"/>
</dbReference>
<evidence type="ECO:0000313" key="2">
    <source>
        <dbReference type="Proteomes" id="UP001497493"/>
    </source>
</evidence>
<protein>
    <submittedName>
        <fullName evidence="1">Uncharacterized protein</fullName>
    </submittedName>
</protein>
<keyword evidence="2" id="KW-1185">Reference proteome</keyword>
<organism evidence="1 2">
    <name type="scientific">Candidatus Methylocalor cossyra</name>
    <dbReference type="NCBI Taxonomy" id="3108543"/>
    <lineage>
        <taxon>Bacteria</taxon>
        <taxon>Pseudomonadati</taxon>
        <taxon>Pseudomonadota</taxon>
        <taxon>Gammaproteobacteria</taxon>
        <taxon>Methylococcales</taxon>
        <taxon>Methylococcaceae</taxon>
        <taxon>Candidatus Methylocalor</taxon>
    </lineage>
</organism>
<name>A0ABP1C750_9GAMM</name>
<sequence>MIRWEVAGMRLSTLEQCHAIDLLGYRGGPATVGELHGGGGQGLRAGHGERTHFYPGGYPKDPLRSWPTPLCGNR</sequence>
<dbReference type="EMBL" id="OZ026884">
    <property type="protein sequence ID" value="CAL1240042.1"/>
    <property type="molecule type" value="Genomic_DNA"/>
</dbReference>
<proteinExistence type="predicted"/>
<gene>
    <name evidence="1" type="ORF">MECH1_V1_1266</name>
</gene>
<evidence type="ECO:0000313" key="1">
    <source>
        <dbReference type="EMBL" id="CAL1240042.1"/>
    </source>
</evidence>
<reference evidence="1 2" key="1">
    <citation type="submission" date="2024-04" db="EMBL/GenBank/DDBJ databases">
        <authorList>
            <person name="Cremers G."/>
        </authorList>
    </citation>
    <scope>NUCLEOTIDE SEQUENCE [LARGE SCALE GENOMIC DNA]</scope>
    <source>
        <strain evidence="1">MeCH1-AG</strain>
    </source>
</reference>